<dbReference type="SUPFAM" id="SSF55653">
    <property type="entry name" value="Ribosomal protein L9 C-domain"/>
    <property type="match status" value="1"/>
</dbReference>
<dbReference type="GO" id="GO:0005840">
    <property type="term" value="C:ribosome"/>
    <property type="evidence" value="ECO:0007669"/>
    <property type="project" value="UniProtKB-KW"/>
</dbReference>
<feature type="domain" description="Ribosomal protein L9" evidence="9">
    <location>
        <begin position="13"/>
        <end position="40"/>
    </location>
</feature>
<dbReference type="InterPro" id="IPR000244">
    <property type="entry name" value="Ribosomal_bL9"/>
</dbReference>
<dbReference type="NCBIfam" id="TIGR00158">
    <property type="entry name" value="L9"/>
    <property type="match status" value="1"/>
</dbReference>
<dbReference type="Proteomes" id="UP000621856">
    <property type="component" value="Unassembled WGS sequence"/>
</dbReference>
<evidence type="ECO:0000256" key="5">
    <source>
        <dbReference type="ARBA" id="ARBA00023274"/>
    </source>
</evidence>
<reference evidence="10" key="1">
    <citation type="journal article" date="2014" name="Int. J. Syst. Evol. Microbiol.">
        <title>Complete genome sequence of Corynebacterium casei LMG S-19264T (=DSM 44701T), isolated from a smear-ripened cheese.</title>
        <authorList>
            <consortium name="US DOE Joint Genome Institute (JGI-PGF)"/>
            <person name="Walter F."/>
            <person name="Albersmeier A."/>
            <person name="Kalinowski J."/>
            <person name="Ruckert C."/>
        </authorList>
    </citation>
    <scope>NUCLEOTIDE SEQUENCE</scope>
    <source>
        <strain evidence="10">CGMCC 1.14984</strain>
    </source>
</reference>
<evidence type="ECO:0000256" key="8">
    <source>
        <dbReference type="SAM" id="MobiDB-lite"/>
    </source>
</evidence>
<feature type="compositionally biased region" description="Acidic residues" evidence="8">
    <location>
        <begin position="205"/>
        <end position="216"/>
    </location>
</feature>
<gene>
    <name evidence="7 10" type="primary">rplI</name>
    <name evidence="11" type="ORF">FF098_008290</name>
    <name evidence="10" type="ORF">GCM10011355_16700</name>
</gene>
<evidence type="ECO:0000313" key="12">
    <source>
        <dbReference type="Proteomes" id="UP000621856"/>
    </source>
</evidence>
<evidence type="ECO:0000313" key="11">
    <source>
        <dbReference type="EMBL" id="NHK27898.1"/>
    </source>
</evidence>
<keyword evidence="3 7" id="KW-0694">RNA-binding</keyword>
<dbReference type="Gene3D" id="3.10.430.100">
    <property type="entry name" value="Ribosomal protein L9, C-terminal domain"/>
    <property type="match status" value="1"/>
</dbReference>
<dbReference type="AlphaFoldDB" id="A0A8J3A6L2"/>
<dbReference type="GO" id="GO:0019843">
    <property type="term" value="F:rRNA binding"/>
    <property type="evidence" value="ECO:0007669"/>
    <property type="project" value="UniProtKB-UniRule"/>
</dbReference>
<feature type="region of interest" description="Disordered" evidence="8">
    <location>
        <begin position="188"/>
        <end position="216"/>
    </location>
</feature>
<keyword evidence="5 7" id="KW-0687">Ribonucleoprotein</keyword>
<evidence type="ECO:0000256" key="1">
    <source>
        <dbReference type="ARBA" id="ARBA00010605"/>
    </source>
</evidence>
<name>A0A8J3A6L2_9PROT</name>
<keyword evidence="2 7" id="KW-0699">rRNA-binding</keyword>
<proteinExistence type="inferred from homology"/>
<keyword evidence="13" id="KW-1185">Reference proteome</keyword>
<dbReference type="Pfam" id="PF03948">
    <property type="entry name" value="Ribosomal_L9_C"/>
    <property type="match status" value="1"/>
</dbReference>
<comment type="similarity">
    <text evidence="1 7">Belongs to the bacterial ribosomal protein bL9 family.</text>
</comment>
<dbReference type="InterPro" id="IPR036935">
    <property type="entry name" value="Ribosomal_bL9_N_sf"/>
</dbReference>
<evidence type="ECO:0000256" key="3">
    <source>
        <dbReference type="ARBA" id="ARBA00022884"/>
    </source>
</evidence>
<dbReference type="Gene3D" id="3.40.5.10">
    <property type="entry name" value="Ribosomal protein L9, N-terminal domain"/>
    <property type="match status" value="1"/>
</dbReference>
<accession>A0A8J3A6L2</accession>
<dbReference type="InterPro" id="IPR036791">
    <property type="entry name" value="Ribosomal_bL9_C_sf"/>
</dbReference>
<dbReference type="EMBL" id="BMGZ01000001">
    <property type="protein sequence ID" value="GGH96843.1"/>
    <property type="molecule type" value="Genomic_DNA"/>
</dbReference>
<dbReference type="HAMAP" id="MF_00503">
    <property type="entry name" value="Ribosomal_bL9"/>
    <property type="match status" value="1"/>
</dbReference>
<evidence type="ECO:0000256" key="6">
    <source>
        <dbReference type="ARBA" id="ARBA00035292"/>
    </source>
</evidence>
<evidence type="ECO:0000313" key="13">
    <source>
        <dbReference type="Proteomes" id="UP000818603"/>
    </source>
</evidence>
<evidence type="ECO:0000259" key="9">
    <source>
        <dbReference type="PROSITE" id="PS00651"/>
    </source>
</evidence>
<reference evidence="10" key="3">
    <citation type="submission" date="2020-09" db="EMBL/GenBank/DDBJ databases">
        <authorList>
            <person name="Sun Q."/>
            <person name="Zhou Y."/>
        </authorList>
    </citation>
    <scope>NUCLEOTIDE SEQUENCE</scope>
    <source>
        <strain evidence="10">CGMCC 1.14984</strain>
    </source>
</reference>
<evidence type="ECO:0000256" key="2">
    <source>
        <dbReference type="ARBA" id="ARBA00022730"/>
    </source>
</evidence>
<dbReference type="EMBL" id="VCJR02000001">
    <property type="protein sequence ID" value="NHK27898.1"/>
    <property type="molecule type" value="Genomic_DNA"/>
</dbReference>
<organism evidence="10 12">
    <name type="scientific">Aquisalinus luteolus</name>
    <dbReference type="NCBI Taxonomy" id="1566827"/>
    <lineage>
        <taxon>Bacteria</taxon>
        <taxon>Pseudomonadati</taxon>
        <taxon>Pseudomonadota</taxon>
        <taxon>Alphaproteobacteria</taxon>
        <taxon>Parvularculales</taxon>
        <taxon>Parvularculaceae</taxon>
        <taxon>Aquisalinus</taxon>
    </lineage>
</organism>
<comment type="caution">
    <text evidence="10">The sequence shown here is derived from an EMBL/GenBank/DDBJ whole genome shotgun (WGS) entry which is preliminary data.</text>
</comment>
<dbReference type="PANTHER" id="PTHR21368">
    <property type="entry name" value="50S RIBOSOMAL PROTEIN L9"/>
    <property type="match status" value="1"/>
</dbReference>
<evidence type="ECO:0000256" key="7">
    <source>
        <dbReference type="HAMAP-Rule" id="MF_00503"/>
    </source>
</evidence>
<dbReference type="InterPro" id="IPR020069">
    <property type="entry name" value="Ribosomal_bL9_C"/>
</dbReference>
<comment type="function">
    <text evidence="7">Binds to the 23S rRNA.</text>
</comment>
<evidence type="ECO:0000313" key="10">
    <source>
        <dbReference type="EMBL" id="GGH96843.1"/>
    </source>
</evidence>
<protein>
    <recommendedName>
        <fullName evidence="6 7">Large ribosomal subunit protein bL9</fullName>
    </recommendedName>
</protein>
<dbReference type="GO" id="GO:1990904">
    <property type="term" value="C:ribonucleoprotein complex"/>
    <property type="evidence" value="ECO:0007669"/>
    <property type="project" value="UniProtKB-KW"/>
</dbReference>
<reference evidence="11 13" key="2">
    <citation type="submission" date="2020-02" db="EMBL/GenBank/DDBJ databases">
        <title>Genome sequence of Parvularcula flava strain NH6-79.</title>
        <authorList>
            <person name="Abdul Karim M.H."/>
            <person name="Lam M.Q."/>
            <person name="Chen S.J."/>
            <person name="Yahya A."/>
            <person name="Shahir S."/>
            <person name="Shamsir M.S."/>
            <person name="Chong C.S."/>
        </authorList>
    </citation>
    <scope>NUCLEOTIDE SEQUENCE [LARGE SCALE GENOMIC DNA]</scope>
    <source>
        <strain evidence="11 13">NH6-79</strain>
    </source>
</reference>
<dbReference type="InterPro" id="IPR009027">
    <property type="entry name" value="Ribosomal_bL9/RNase_H1_N"/>
</dbReference>
<dbReference type="InterPro" id="IPR020070">
    <property type="entry name" value="Ribosomal_bL9_N"/>
</dbReference>
<dbReference type="Pfam" id="PF01281">
    <property type="entry name" value="Ribosomal_L9_N"/>
    <property type="match status" value="1"/>
</dbReference>
<keyword evidence="4 7" id="KW-0689">Ribosomal protein</keyword>
<dbReference type="GO" id="GO:0003735">
    <property type="term" value="F:structural constituent of ribosome"/>
    <property type="evidence" value="ECO:0007669"/>
    <property type="project" value="InterPro"/>
</dbReference>
<dbReference type="GO" id="GO:0006412">
    <property type="term" value="P:translation"/>
    <property type="evidence" value="ECO:0007669"/>
    <property type="project" value="UniProtKB-UniRule"/>
</dbReference>
<evidence type="ECO:0000256" key="4">
    <source>
        <dbReference type="ARBA" id="ARBA00022980"/>
    </source>
</evidence>
<dbReference type="Proteomes" id="UP000818603">
    <property type="component" value="Unassembled WGS sequence"/>
</dbReference>
<dbReference type="PROSITE" id="PS00651">
    <property type="entry name" value="RIBOSOMAL_L9"/>
    <property type="match status" value="1"/>
</dbReference>
<sequence>MEVILLERVENLGGIGDTVSVKAGFARNFLLPRGKALRATVKNQKIFEAQRAEIEARNEEAKKAASGEAGKLDGTSYVLIRQASDMGMLYGSVSSRDIAAAIGEAGFNVSRNQVVLDKPLKTLGITDIRVFLHPEVAVTVSINIARSQEEAEAQARGENVLARTDDEIEEAAGDAAVDNEILADQAVSPEEVLDEPGITTAADAVESDAGEEEKDA</sequence>
<dbReference type="RefSeq" id="WP_155139220.1">
    <property type="nucleotide sequence ID" value="NZ_BMGZ01000001.1"/>
</dbReference>
<dbReference type="SUPFAM" id="SSF55658">
    <property type="entry name" value="L9 N-domain-like"/>
    <property type="match status" value="1"/>
</dbReference>
<dbReference type="InterPro" id="IPR020594">
    <property type="entry name" value="Ribosomal_bL9_bac/chp"/>
</dbReference>